<dbReference type="Pfam" id="PF00126">
    <property type="entry name" value="HTH_1"/>
    <property type="match status" value="1"/>
</dbReference>
<evidence type="ECO:0000259" key="5">
    <source>
        <dbReference type="PROSITE" id="PS50931"/>
    </source>
</evidence>
<keyword evidence="3" id="KW-0238">DNA-binding</keyword>
<comment type="caution">
    <text evidence="6">The sequence shown here is derived from an EMBL/GenBank/DDBJ whole genome shotgun (WGS) entry which is preliminary data.</text>
</comment>
<evidence type="ECO:0000256" key="4">
    <source>
        <dbReference type="ARBA" id="ARBA00023163"/>
    </source>
</evidence>
<organism evidence="6 7">
    <name type="scientific">Amycolatopsis suaedae</name>
    <dbReference type="NCBI Taxonomy" id="2510978"/>
    <lineage>
        <taxon>Bacteria</taxon>
        <taxon>Bacillati</taxon>
        <taxon>Actinomycetota</taxon>
        <taxon>Actinomycetes</taxon>
        <taxon>Pseudonocardiales</taxon>
        <taxon>Pseudonocardiaceae</taxon>
        <taxon>Amycolatopsis</taxon>
    </lineage>
</organism>
<dbReference type="InterPro" id="IPR000847">
    <property type="entry name" value="LysR_HTH_N"/>
</dbReference>
<name>A0A4Q7J104_9PSEU</name>
<dbReference type="EMBL" id="SFCC01000018">
    <property type="protein sequence ID" value="RZQ60262.1"/>
    <property type="molecule type" value="Genomic_DNA"/>
</dbReference>
<protein>
    <submittedName>
        <fullName evidence="6">LysR family transcriptional regulator</fullName>
    </submittedName>
</protein>
<keyword evidence="2" id="KW-0805">Transcription regulation</keyword>
<feature type="domain" description="HTH lysR-type" evidence="5">
    <location>
        <begin position="1"/>
        <end position="59"/>
    </location>
</feature>
<dbReference type="FunFam" id="1.10.10.10:FF:000001">
    <property type="entry name" value="LysR family transcriptional regulator"/>
    <property type="match status" value="1"/>
</dbReference>
<dbReference type="InterPro" id="IPR036388">
    <property type="entry name" value="WH-like_DNA-bd_sf"/>
</dbReference>
<evidence type="ECO:0000313" key="6">
    <source>
        <dbReference type="EMBL" id="RZQ60262.1"/>
    </source>
</evidence>
<dbReference type="RefSeq" id="WP_130478963.1">
    <property type="nucleotide sequence ID" value="NZ_SFCC01000018.1"/>
</dbReference>
<comment type="similarity">
    <text evidence="1">Belongs to the LysR transcriptional regulatory family.</text>
</comment>
<reference evidence="6 7" key="1">
    <citation type="submission" date="2019-02" db="EMBL/GenBank/DDBJ databases">
        <title>Draft genome sequence of Amycolatopsis sp. 8-3EHSu isolated from roots of Suaeda maritima.</title>
        <authorList>
            <person name="Duangmal K."/>
            <person name="Chantavorakit T."/>
        </authorList>
    </citation>
    <scope>NUCLEOTIDE SEQUENCE [LARGE SCALE GENOMIC DNA]</scope>
    <source>
        <strain evidence="6 7">8-3EHSu</strain>
    </source>
</reference>
<gene>
    <name evidence="6" type="ORF">EWH70_30225</name>
</gene>
<dbReference type="GO" id="GO:0000976">
    <property type="term" value="F:transcription cis-regulatory region binding"/>
    <property type="evidence" value="ECO:0007669"/>
    <property type="project" value="TreeGrafter"/>
</dbReference>
<keyword evidence="4" id="KW-0804">Transcription</keyword>
<sequence>MDLIGAYRAFVHVSERGSFTLGAAAAGIPQPVASRRVAALEDHLGGRLFDRSTRRASLTPFGLDLLPSAQRLVRLADDMEHEARRARLRPMRVAVPQTCGVRELANLDADARVHDVFLDFRPAPPGQRAELVRNREVRVALVAVPESDGAWTVPLGVAGSGAAGTGAVYLESLRALRSEPAGRRRVWIQPEDDVPHIRDRVLRMRDAVGLRPSQVSVADSLVSATADVLGTHNLLLCSRAQAGELGLSWQPIGELRLARGYDLAAAVADDAARLRACAAGIARCLGAEGSAG</sequence>
<accession>A0A4Q7J104</accession>
<dbReference type="Proteomes" id="UP000292003">
    <property type="component" value="Unassembled WGS sequence"/>
</dbReference>
<dbReference type="Gene3D" id="1.10.10.10">
    <property type="entry name" value="Winged helix-like DNA-binding domain superfamily/Winged helix DNA-binding domain"/>
    <property type="match status" value="1"/>
</dbReference>
<dbReference type="PANTHER" id="PTHR30126">
    <property type="entry name" value="HTH-TYPE TRANSCRIPTIONAL REGULATOR"/>
    <property type="match status" value="1"/>
</dbReference>
<evidence type="ECO:0000256" key="1">
    <source>
        <dbReference type="ARBA" id="ARBA00009437"/>
    </source>
</evidence>
<keyword evidence="7" id="KW-1185">Reference proteome</keyword>
<evidence type="ECO:0000313" key="7">
    <source>
        <dbReference type="Proteomes" id="UP000292003"/>
    </source>
</evidence>
<dbReference type="InterPro" id="IPR036390">
    <property type="entry name" value="WH_DNA-bd_sf"/>
</dbReference>
<dbReference type="AlphaFoldDB" id="A0A4Q7J104"/>
<dbReference type="GO" id="GO:0003700">
    <property type="term" value="F:DNA-binding transcription factor activity"/>
    <property type="evidence" value="ECO:0007669"/>
    <property type="project" value="InterPro"/>
</dbReference>
<dbReference type="SUPFAM" id="SSF46785">
    <property type="entry name" value="Winged helix' DNA-binding domain"/>
    <property type="match status" value="1"/>
</dbReference>
<evidence type="ECO:0000256" key="3">
    <source>
        <dbReference type="ARBA" id="ARBA00023125"/>
    </source>
</evidence>
<dbReference type="PROSITE" id="PS50931">
    <property type="entry name" value="HTH_LYSR"/>
    <property type="match status" value="1"/>
</dbReference>
<dbReference type="PANTHER" id="PTHR30126:SF40">
    <property type="entry name" value="HTH-TYPE TRANSCRIPTIONAL REGULATOR GLTR"/>
    <property type="match status" value="1"/>
</dbReference>
<dbReference type="OrthoDB" id="3636008at2"/>
<evidence type="ECO:0000256" key="2">
    <source>
        <dbReference type="ARBA" id="ARBA00023015"/>
    </source>
</evidence>
<proteinExistence type="inferred from homology"/>